<keyword evidence="3" id="KW-0378">Hydrolase</keyword>
<feature type="domain" description="Peptidase M20 dimerisation" evidence="6">
    <location>
        <begin position="175"/>
        <end position="283"/>
    </location>
</feature>
<dbReference type="InterPro" id="IPR011650">
    <property type="entry name" value="Peptidase_M20_dimer"/>
</dbReference>
<dbReference type="Gene3D" id="3.30.70.360">
    <property type="match status" value="1"/>
</dbReference>
<sequence>MELLSDTLRHLERLIGFATVSGAQNAEVNAYVAGVLEAAGARVAHVPARPGGLDGVIASVGPDVPGGIGLSGHSDVVPVEGQAWSGDPFALRREGERLIGRGTCDMKGFDACAIALMIAAAGRDLSRPVHLFLSGDEETHLLSAPALIDHAKAHLPPLRGVVVGEPTLCAPVDRHKASATLDVVCTGRPMHASLAHRAVSATALAARLITWLEEETTRNAAEAVAGAFDPNFATHTVGVIEGGNAFNIVAETCRFTWDVRLMPGQTLEEVQGRLEAYAESLLVPARQIAPEADITVTLREWFPGLGGLRQGAFREEIAAVSGHGDFAVVPYGTEAGMFQEAGFDAVVWGPGDIAQAHTADEFIDLAQIETYLGRAQSLLV</sequence>
<dbReference type="GO" id="GO:0006526">
    <property type="term" value="P:L-arginine biosynthetic process"/>
    <property type="evidence" value="ECO:0007669"/>
    <property type="project" value="TreeGrafter"/>
</dbReference>
<dbReference type="EMBL" id="CP034348">
    <property type="protein sequence ID" value="QGX97591.1"/>
    <property type="molecule type" value="Genomic_DNA"/>
</dbReference>
<evidence type="ECO:0000256" key="5">
    <source>
        <dbReference type="ARBA" id="ARBA00023285"/>
    </source>
</evidence>
<dbReference type="RefSeq" id="WP_157706226.1">
    <property type="nucleotide sequence ID" value="NZ_CP034348.1"/>
</dbReference>
<keyword evidence="4" id="KW-0862">Zinc</keyword>
<dbReference type="Pfam" id="PF07687">
    <property type="entry name" value="M20_dimer"/>
    <property type="match status" value="1"/>
</dbReference>
<reference evidence="8" key="1">
    <citation type="submission" date="2018-12" db="EMBL/GenBank/DDBJ databases">
        <title>Complete genome sequence of Roseovarius sp. MME-070.</title>
        <authorList>
            <person name="Nam Y.-D."/>
            <person name="Kang J."/>
            <person name="Chung W.-H."/>
            <person name="Park Y.S."/>
        </authorList>
    </citation>
    <scope>NUCLEOTIDE SEQUENCE [LARGE SCALE GENOMIC DNA]</scope>
    <source>
        <strain evidence="8">MME-070</strain>
    </source>
</reference>
<dbReference type="InterPro" id="IPR002933">
    <property type="entry name" value="Peptidase_M20"/>
</dbReference>
<keyword evidence="8" id="KW-1185">Reference proteome</keyword>
<evidence type="ECO:0000256" key="3">
    <source>
        <dbReference type="ARBA" id="ARBA00022801"/>
    </source>
</evidence>
<protein>
    <submittedName>
        <fullName evidence="7">Acetylornithine deacetylase</fullName>
    </submittedName>
</protein>
<dbReference type="GO" id="GO:0046872">
    <property type="term" value="F:metal ion binding"/>
    <property type="evidence" value="ECO:0007669"/>
    <property type="project" value="UniProtKB-KW"/>
</dbReference>
<dbReference type="InterPro" id="IPR001261">
    <property type="entry name" value="ArgE/DapE_CS"/>
</dbReference>
<dbReference type="InterPro" id="IPR050072">
    <property type="entry name" value="Peptidase_M20A"/>
</dbReference>
<evidence type="ECO:0000259" key="6">
    <source>
        <dbReference type="Pfam" id="PF07687"/>
    </source>
</evidence>
<keyword evidence="5" id="KW-0170">Cobalt</keyword>
<comment type="cofactor">
    <cofactor evidence="1">
        <name>Zn(2+)</name>
        <dbReference type="ChEBI" id="CHEBI:29105"/>
    </cofactor>
</comment>
<dbReference type="SUPFAM" id="SSF55031">
    <property type="entry name" value="Bacterial exopeptidase dimerisation domain"/>
    <property type="match status" value="1"/>
</dbReference>
<dbReference type="SUPFAM" id="SSF53187">
    <property type="entry name" value="Zn-dependent exopeptidases"/>
    <property type="match status" value="1"/>
</dbReference>
<evidence type="ECO:0000313" key="8">
    <source>
        <dbReference type="Proteomes" id="UP000428330"/>
    </source>
</evidence>
<organism evidence="7 8">
    <name type="scientific">Roseovarius faecimaris</name>
    <dbReference type="NCBI Taxonomy" id="2494550"/>
    <lineage>
        <taxon>Bacteria</taxon>
        <taxon>Pseudomonadati</taxon>
        <taxon>Pseudomonadota</taxon>
        <taxon>Alphaproteobacteria</taxon>
        <taxon>Rhodobacterales</taxon>
        <taxon>Roseobacteraceae</taxon>
        <taxon>Roseovarius</taxon>
    </lineage>
</organism>
<dbReference type="Gene3D" id="3.40.630.10">
    <property type="entry name" value="Zn peptidases"/>
    <property type="match status" value="1"/>
</dbReference>
<dbReference type="KEGG" id="rom:EI983_04570"/>
<accession>A0A6I6IP63</accession>
<dbReference type="Proteomes" id="UP000428330">
    <property type="component" value="Chromosome"/>
</dbReference>
<proteinExistence type="predicted"/>
<evidence type="ECO:0000256" key="1">
    <source>
        <dbReference type="ARBA" id="ARBA00001947"/>
    </source>
</evidence>
<dbReference type="CDD" id="cd03894">
    <property type="entry name" value="M20_ArgE"/>
    <property type="match status" value="1"/>
</dbReference>
<evidence type="ECO:0000256" key="2">
    <source>
        <dbReference type="ARBA" id="ARBA00022723"/>
    </source>
</evidence>
<gene>
    <name evidence="7" type="ORF">EI983_04570</name>
</gene>
<dbReference type="PROSITE" id="PS00758">
    <property type="entry name" value="ARGE_DAPE_CPG2_1"/>
    <property type="match status" value="1"/>
</dbReference>
<dbReference type="AlphaFoldDB" id="A0A6I6IP63"/>
<dbReference type="Pfam" id="PF01546">
    <property type="entry name" value="Peptidase_M20"/>
    <property type="match status" value="1"/>
</dbReference>
<dbReference type="InterPro" id="IPR036264">
    <property type="entry name" value="Bact_exopeptidase_dim_dom"/>
</dbReference>
<keyword evidence="2" id="KW-0479">Metal-binding</keyword>
<dbReference type="PANTHER" id="PTHR43808">
    <property type="entry name" value="ACETYLORNITHINE DEACETYLASE"/>
    <property type="match status" value="1"/>
</dbReference>
<name>A0A6I6IP63_9RHOB</name>
<dbReference type="PANTHER" id="PTHR43808:SF31">
    <property type="entry name" value="N-ACETYL-L-CITRULLINE DEACETYLASE"/>
    <property type="match status" value="1"/>
</dbReference>
<dbReference type="GO" id="GO:0008777">
    <property type="term" value="F:acetylornithine deacetylase activity"/>
    <property type="evidence" value="ECO:0007669"/>
    <property type="project" value="TreeGrafter"/>
</dbReference>
<evidence type="ECO:0000256" key="4">
    <source>
        <dbReference type="ARBA" id="ARBA00022833"/>
    </source>
</evidence>
<dbReference type="OrthoDB" id="9809784at2"/>
<evidence type="ECO:0000313" key="7">
    <source>
        <dbReference type="EMBL" id="QGX97591.1"/>
    </source>
</evidence>